<keyword evidence="3" id="KW-1185">Reference proteome</keyword>
<comment type="caution">
    <text evidence="2">The sequence shown here is derived from an EMBL/GenBank/DDBJ whole genome shotgun (WGS) entry which is preliminary data.</text>
</comment>
<name>A0AA88CTQ4_FICCA</name>
<gene>
    <name evidence="2" type="ORF">TIFTF001_044925</name>
</gene>
<keyword evidence="1" id="KW-0472">Membrane</keyword>
<organism evidence="2 3">
    <name type="scientific">Ficus carica</name>
    <name type="common">Common fig</name>
    <dbReference type="NCBI Taxonomy" id="3494"/>
    <lineage>
        <taxon>Eukaryota</taxon>
        <taxon>Viridiplantae</taxon>
        <taxon>Streptophyta</taxon>
        <taxon>Embryophyta</taxon>
        <taxon>Tracheophyta</taxon>
        <taxon>Spermatophyta</taxon>
        <taxon>Magnoliopsida</taxon>
        <taxon>eudicotyledons</taxon>
        <taxon>Gunneridae</taxon>
        <taxon>Pentapetalae</taxon>
        <taxon>rosids</taxon>
        <taxon>fabids</taxon>
        <taxon>Rosales</taxon>
        <taxon>Moraceae</taxon>
        <taxon>Ficeae</taxon>
        <taxon>Ficus</taxon>
    </lineage>
</organism>
<keyword evidence="1" id="KW-0812">Transmembrane</keyword>
<evidence type="ECO:0000313" key="2">
    <source>
        <dbReference type="EMBL" id="GMN34598.1"/>
    </source>
</evidence>
<keyword evidence="1" id="KW-1133">Transmembrane helix</keyword>
<protein>
    <submittedName>
        <fullName evidence="2">Uncharacterized protein</fullName>
    </submittedName>
</protein>
<evidence type="ECO:0000313" key="3">
    <source>
        <dbReference type="Proteomes" id="UP001187192"/>
    </source>
</evidence>
<proteinExistence type="predicted"/>
<reference evidence="2" key="1">
    <citation type="submission" date="2023-07" db="EMBL/GenBank/DDBJ databases">
        <title>draft genome sequence of fig (Ficus carica).</title>
        <authorList>
            <person name="Takahashi T."/>
            <person name="Nishimura K."/>
        </authorList>
    </citation>
    <scope>NUCLEOTIDE SEQUENCE</scope>
</reference>
<dbReference type="Proteomes" id="UP001187192">
    <property type="component" value="Unassembled WGS sequence"/>
</dbReference>
<sequence>MDLPTMPSHSAVLYFDGSTRLSYEAFGVPIGEHCKHCWSLDDMTICGVALTFLTMSPLMLFSYWAQLQAFSCLNRDIDKSSILIVQCWCPNQHAYEFLVVCPRYLISDLVTKVILSFGSFGAKPSNSGIILGYCPLSA</sequence>
<evidence type="ECO:0000256" key="1">
    <source>
        <dbReference type="SAM" id="Phobius"/>
    </source>
</evidence>
<feature type="transmembrane region" description="Helical" evidence="1">
    <location>
        <begin position="45"/>
        <end position="65"/>
    </location>
</feature>
<dbReference type="EMBL" id="BTGU01003612">
    <property type="protein sequence ID" value="GMN34598.1"/>
    <property type="molecule type" value="Genomic_DNA"/>
</dbReference>
<accession>A0AA88CTQ4</accession>
<dbReference type="AlphaFoldDB" id="A0AA88CTQ4"/>